<dbReference type="EMBL" id="WHUW01000007">
    <property type="protein sequence ID" value="KAF8443997.1"/>
    <property type="molecule type" value="Genomic_DNA"/>
</dbReference>
<comment type="caution">
    <text evidence="2">The sequence shown here is derived from an EMBL/GenBank/DDBJ whole genome shotgun (WGS) entry which is preliminary data.</text>
</comment>
<evidence type="ECO:0000256" key="1">
    <source>
        <dbReference type="SAM" id="SignalP"/>
    </source>
</evidence>
<sequence>MKFSLSPLVLFAVLFTSAFALPIETALSKRSFIVSFGPITKSGVAPRDVHATVDDHLSKRSSAASDSDSISFTPTKRVTINLTLSGQIGGLKRDTEELSKRSEEYNVVVTSLPSPNSLSSRSTGPYDGHPVQINIPDNMVQDLQQMGVTEDQLPGYISKNMHVTDPKTGEAYTLVPNDESTVTASAVIYIYYQPL</sequence>
<keyword evidence="1" id="KW-0732">Signal</keyword>
<feature type="chain" id="PRO_5042023074" evidence="1">
    <location>
        <begin position="21"/>
        <end position="195"/>
    </location>
</feature>
<name>A0AAD4BZH6_BOLED</name>
<evidence type="ECO:0000313" key="2">
    <source>
        <dbReference type="EMBL" id="KAF8443997.1"/>
    </source>
</evidence>
<dbReference type="AlphaFoldDB" id="A0AAD4BZH6"/>
<protein>
    <submittedName>
        <fullName evidence="2">Uncharacterized protein</fullName>
    </submittedName>
</protein>
<reference evidence="2" key="1">
    <citation type="submission" date="2019-10" db="EMBL/GenBank/DDBJ databases">
        <authorList>
            <consortium name="DOE Joint Genome Institute"/>
            <person name="Kuo A."/>
            <person name="Miyauchi S."/>
            <person name="Kiss E."/>
            <person name="Drula E."/>
            <person name="Kohler A."/>
            <person name="Sanchez-Garcia M."/>
            <person name="Andreopoulos B."/>
            <person name="Barry K.W."/>
            <person name="Bonito G."/>
            <person name="Buee M."/>
            <person name="Carver A."/>
            <person name="Chen C."/>
            <person name="Cichocki N."/>
            <person name="Clum A."/>
            <person name="Culley D."/>
            <person name="Crous P.W."/>
            <person name="Fauchery L."/>
            <person name="Girlanda M."/>
            <person name="Hayes R."/>
            <person name="Keri Z."/>
            <person name="LaButti K."/>
            <person name="Lipzen A."/>
            <person name="Lombard V."/>
            <person name="Magnuson J."/>
            <person name="Maillard F."/>
            <person name="Morin E."/>
            <person name="Murat C."/>
            <person name="Nolan M."/>
            <person name="Ohm R."/>
            <person name="Pangilinan J."/>
            <person name="Pereira M."/>
            <person name="Perotto S."/>
            <person name="Peter M."/>
            <person name="Riley R."/>
            <person name="Sitrit Y."/>
            <person name="Stielow B."/>
            <person name="Szollosi G."/>
            <person name="Zifcakova L."/>
            <person name="Stursova M."/>
            <person name="Spatafora J.W."/>
            <person name="Tedersoo L."/>
            <person name="Vaario L.-M."/>
            <person name="Yamada A."/>
            <person name="Yan M."/>
            <person name="Wang P."/>
            <person name="Xu J."/>
            <person name="Bruns T."/>
            <person name="Baldrian P."/>
            <person name="Vilgalys R."/>
            <person name="Henrissat B."/>
            <person name="Grigoriev I.V."/>
            <person name="Hibbett D."/>
            <person name="Nagy L.G."/>
            <person name="Martin F.M."/>
        </authorList>
    </citation>
    <scope>NUCLEOTIDE SEQUENCE</scope>
    <source>
        <strain evidence="2">BED1</strain>
    </source>
</reference>
<evidence type="ECO:0000313" key="3">
    <source>
        <dbReference type="Proteomes" id="UP001194468"/>
    </source>
</evidence>
<keyword evidence="3" id="KW-1185">Reference proteome</keyword>
<proteinExistence type="predicted"/>
<feature type="signal peptide" evidence="1">
    <location>
        <begin position="1"/>
        <end position="20"/>
    </location>
</feature>
<gene>
    <name evidence="2" type="ORF">L210DRAFT_3533420</name>
</gene>
<organism evidence="2 3">
    <name type="scientific">Boletus edulis BED1</name>
    <dbReference type="NCBI Taxonomy" id="1328754"/>
    <lineage>
        <taxon>Eukaryota</taxon>
        <taxon>Fungi</taxon>
        <taxon>Dikarya</taxon>
        <taxon>Basidiomycota</taxon>
        <taxon>Agaricomycotina</taxon>
        <taxon>Agaricomycetes</taxon>
        <taxon>Agaricomycetidae</taxon>
        <taxon>Boletales</taxon>
        <taxon>Boletineae</taxon>
        <taxon>Boletaceae</taxon>
        <taxon>Boletoideae</taxon>
        <taxon>Boletus</taxon>
    </lineage>
</organism>
<dbReference type="Proteomes" id="UP001194468">
    <property type="component" value="Unassembled WGS sequence"/>
</dbReference>
<accession>A0AAD4BZH6</accession>
<reference evidence="2" key="2">
    <citation type="journal article" date="2020" name="Nat. Commun.">
        <title>Large-scale genome sequencing of mycorrhizal fungi provides insights into the early evolution of symbiotic traits.</title>
        <authorList>
            <person name="Miyauchi S."/>
            <person name="Kiss E."/>
            <person name="Kuo A."/>
            <person name="Drula E."/>
            <person name="Kohler A."/>
            <person name="Sanchez-Garcia M."/>
            <person name="Morin E."/>
            <person name="Andreopoulos B."/>
            <person name="Barry K.W."/>
            <person name="Bonito G."/>
            <person name="Buee M."/>
            <person name="Carver A."/>
            <person name="Chen C."/>
            <person name="Cichocki N."/>
            <person name="Clum A."/>
            <person name="Culley D."/>
            <person name="Crous P.W."/>
            <person name="Fauchery L."/>
            <person name="Girlanda M."/>
            <person name="Hayes R.D."/>
            <person name="Keri Z."/>
            <person name="LaButti K."/>
            <person name="Lipzen A."/>
            <person name="Lombard V."/>
            <person name="Magnuson J."/>
            <person name="Maillard F."/>
            <person name="Murat C."/>
            <person name="Nolan M."/>
            <person name="Ohm R.A."/>
            <person name="Pangilinan J."/>
            <person name="Pereira M.F."/>
            <person name="Perotto S."/>
            <person name="Peter M."/>
            <person name="Pfister S."/>
            <person name="Riley R."/>
            <person name="Sitrit Y."/>
            <person name="Stielow J.B."/>
            <person name="Szollosi G."/>
            <person name="Zifcakova L."/>
            <person name="Stursova M."/>
            <person name="Spatafora J.W."/>
            <person name="Tedersoo L."/>
            <person name="Vaario L.M."/>
            <person name="Yamada A."/>
            <person name="Yan M."/>
            <person name="Wang P."/>
            <person name="Xu J."/>
            <person name="Bruns T."/>
            <person name="Baldrian P."/>
            <person name="Vilgalys R."/>
            <person name="Dunand C."/>
            <person name="Henrissat B."/>
            <person name="Grigoriev I.V."/>
            <person name="Hibbett D."/>
            <person name="Nagy L.G."/>
            <person name="Martin F.M."/>
        </authorList>
    </citation>
    <scope>NUCLEOTIDE SEQUENCE</scope>
    <source>
        <strain evidence="2">BED1</strain>
    </source>
</reference>